<dbReference type="RefSeq" id="WP_063482783.1">
    <property type="nucleotide sequence ID" value="NZ_CP012949.1"/>
</dbReference>
<evidence type="ECO:0000313" key="3">
    <source>
        <dbReference type="EMBL" id="ANB07885.1"/>
    </source>
</evidence>
<organism evidence="3 4">
    <name type="scientific">Streptomyces ambofaciens</name>
    <dbReference type="NCBI Taxonomy" id="1889"/>
    <lineage>
        <taxon>Bacteria</taxon>
        <taxon>Bacillati</taxon>
        <taxon>Actinomycetota</taxon>
        <taxon>Actinomycetes</taxon>
        <taxon>Kitasatosporales</taxon>
        <taxon>Streptomycetaceae</taxon>
        <taxon>Streptomyces</taxon>
    </lineage>
</organism>
<dbReference type="EMBL" id="CP012949">
    <property type="protein sequence ID" value="ANB07885.1"/>
    <property type="molecule type" value="Genomic_DNA"/>
</dbReference>
<evidence type="ECO:0000256" key="2">
    <source>
        <dbReference type="SAM" id="SignalP"/>
    </source>
</evidence>
<evidence type="ECO:0008006" key="5">
    <source>
        <dbReference type="Google" id="ProtNLM"/>
    </source>
</evidence>
<sequence length="218" mass="23019">MRTRPTTTAAAALTAAVALLLSGCGSDTEDSGKDKIAGADTGASASATPSASASEDGIERPEVSLPEGDNLVFAPESTGDAKADAVLKDNAEYLRSVDEAIGKQDPKSKAVAFYSKDAAYLGSVEWITGFVKDGVTVTGTVRYFDRKVRFSKDGSAGLTYCADESKGYTKDVKTGKINVTDASKNSYVLYNDRLRKNDKGVWQTTKSTSERGSEVCQP</sequence>
<feature type="chain" id="PRO_5045515563" description="Lipoprotein" evidence="2">
    <location>
        <begin position="27"/>
        <end position="218"/>
    </location>
</feature>
<reference evidence="3 4" key="2">
    <citation type="journal article" date="2016" name="Genome Announc.">
        <title>Complete Genome Sequence of Streptomyces ambofaciens DSM 40697, a Paradigm for Genome Plasticity Studies.</title>
        <authorList>
            <person name="Thibessard A."/>
            <person name="Leblond P."/>
        </authorList>
    </citation>
    <scope>NUCLEOTIDE SEQUENCE [LARGE SCALE GENOMIC DNA]</scope>
    <source>
        <strain evidence="3 4">DSM 40697</strain>
    </source>
</reference>
<feature type="compositionally biased region" description="Low complexity" evidence="1">
    <location>
        <begin position="38"/>
        <end position="54"/>
    </location>
</feature>
<protein>
    <recommendedName>
        <fullName evidence="5">Lipoprotein</fullName>
    </recommendedName>
</protein>
<dbReference type="Proteomes" id="UP000076720">
    <property type="component" value="Chromosome"/>
</dbReference>
<proteinExistence type="predicted"/>
<keyword evidence="4" id="KW-1185">Reference proteome</keyword>
<accession>A0ABM6B2J0</accession>
<evidence type="ECO:0000256" key="1">
    <source>
        <dbReference type="SAM" id="MobiDB-lite"/>
    </source>
</evidence>
<feature type="region of interest" description="Disordered" evidence="1">
    <location>
        <begin position="25"/>
        <end position="77"/>
    </location>
</feature>
<dbReference type="PROSITE" id="PS51257">
    <property type="entry name" value="PROKAR_LIPOPROTEIN"/>
    <property type="match status" value="1"/>
</dbReference>
<reference evidence="4" key="1">
    <citation type="submission" date="2015-10" db="EMBL/GenBank/DDBJ databases">
        <title>Complete genome sequence of Streptomyces ambofaciens DSM 40697.</title>
        <authorList>
            <person name="Thibessard A."/>
            <person name="Leblond P."/>
        </authorList>
    </citation>
    <scope>NUCLEOTIDE SEQUENCE [LARGE SCALE GENOMIC DNA]</scope>
    <source>
        <strain evidence="4">DSM 40697</strain>
    </source>
</reference>
<keyword evidence="2" id="KW-0732">Signal</keyword>
<evidence type="ECO:0000313" key="4">
    <source>
        <dbReference type="Proteomes" id="UP000076720"/>
    </source>
</evidence>
<gene>
    <name evidence="3" type="ORF">SAM40697_3927</name>
</gene>
<name>A0ABM6B2J0_STRAM</name>
<feature type="signal peptide" evidence="2">
    <location>
        <begin position="1"/>
        <end position="26"/>
    </location>
</feature>